<dbReference type="Gene3D" id="3.40.50.300">
    <property type="entry name" value="P-loop containing nucleotide triphosphate hydrolases"/>
    <property type="match status" value="1"/>
</dbReference>
<feature type="region of interest" description="Disordered" evidence="2">
    <location>
        <begin position="1"/>
        <end position="41"/>
    </location>
</feature>
<feature type="domain" description="AAA+ ATPase" evidence="3">
    <location>
        <begin position="339"/>
        <end position="477"/>
    </location>
</feature>
<keyword evidence="5" id="KW-1185">Reference proteome</keyword>
<dbReference type="InterPro" id="IPR003959">
    <property type="entry name" value="ATPase_AAA_core"/>
</dbReference>
<gene>
    <name evidence="4" type="ORF">CANINC_003824</name>
</gene>
<evidence type="ECO:0000313" key="5">
    <source>
        <dbReference type="Proteomes" id="UP000307173"/>
    </source>
</evidence>
<dbReference type="InterPro" id="IPR003593">
    <property type="entry name" value="AAA+_ATPase"/>
</dbReference>
<accession>A0A4T0WY07</accession>
<dbReference type="EMBL" id="SELW01000599">
    <property type="protein sequence ID" value="TID19253.1"/>
    <property type="molecule type" value="Genomic_DNA"/>
</dbReference>
<dbReference type="SUPFAM" id="SSF52540">
    <property type="entry name" value="P-loop containing nucleoside triphosphate hydrolases"/>
    <property type="match status" value="1"/>
</dbReference>
<evidence type="ECO:0000256" key="1">
    <source>
        <dbReference type="ARBA" id="ARBA00022705"/>
    </source>
</evidence>
<sequence length="680" mass="78551">MQVGTGDRKPQSPAEILRGFTKQKKEKPPVPTAPLTPELTPITNHHHHHLLQQTVKLQPKASNLSEILSGNKNRNRNQPNSNSLIVTLKLPQRENFKSLPVTLKSSKLKTQQRINPTQSSHPFFQAVNERLQRKSESNTKDISTIKAVSLDPPRITKHYFKISHSSSESYNFTSLDLPLKHRIQPSTSFIPTTFDFLILYTNYREIKKPKCIPDYTITTDNNPQLATQLLNQRYGKLLEDFRFAKFFDPSYTSSLKSDNIQQWCDLYKPLSHLESLQQEHISNDVANWVSVAFSKLKKVNQFKRKQNLSNSKKITKELDSFIVYSDDESLSDTDDFNTHVPSLIIQGPIGCGKSNMIHTIVKEELNGHVFEFNSSQPRARKELEFNLKQIGTTSLVQKSSQISTDNSVILFDDVDLIDESNGDKDFWLGAQDLLTYSYRPVIFITSDLKNIPANILEESTVYKFEKIQKKIIHTYIDMIALSRGFNFDFKILKELSEFDLRKSLMELQLLSYHFDTPNMGLVNVTILQDEKMEDNIDNELTQLEKLENKLLLMDTTYYIEQVNKNSITYISSDDQKHEYDGPSDATIRENFKIDQIACLEFYSSKYFSNGSRSKICRYVNGEQYNKKHPNNVFQYLPRDKLATDILPLIHELAKWELGRATYNYPRLFDMHPLDAFEGLS</sequence>
<evidence type="ECO:0000256" key="2">
    <source>
        <dbReference type="SAM" id="MobiDB-lite"/>
    </source>
</evidence>
<organism evidence="4 5">
    <name type="scientific">Pichia inconspicua</name>
    <dbReference type="NCBI Taxonomy" id="52247"/>
    <lineage>
        <taxon>Eukaryota</taxon>
        <taxon>Fungi</taxon>
        <taxon>Dikarya</taxon>
        <taxon>Ascomycota</taxon>
        <taxon>Saccharomycotina</taxon>
        <taxon>Pichiomycetes</taxon>
        <taxon>Pichiales</taxon>
        <taxon>Pichiaceae</taxon>
        <taxon>Pichia</taxon>
    </lineage>
</organism>
<feature type="compositionally biased region" description="Basic and acidic residues" evidence="2">
    <location>
        <begin position="1"/>
        <end position="10"/>
    </location>
</feature>
<dbReference type="STRING" id="52247.A0A4T0WY07"/>
<dbReference type="GO" id="GO:0005524">
    <property type="term" value="F:ATP binding"/>
    <property type="evidence" value="ECO:0007669"/>
    <property type="project" value="InterPro"/>
</dbReference>
<reference evidence="4 5" key="1">
    <citation type="journal article" date="2019" name="Front. Genet.">
        <title>Whole-Genome Sequencing of the Opportunistic Yeast Pathogen Candida inconspicua Uncovers Its Hybrid Origin.</title>
        <authorList>
            <person name="Mixao V."/>
            <person name="Hansen A.P."/>
            <person name="Saus E."/>
            <person name="Boekhout T."/>
            <person name="Lass-Florl C."/>
            <person name="Gabaldon T."/>
        </authorList>
    </citation>
    <scope>NUCLEOTIDE SEQUENCE [LARGE SCALE GENOMIC DNA]</scope>
    <source>
        <strain evidence="4 5">CBS 180</strain>
    </source>
</reference>
<dbReference type="SMART" id="SM00382">
    <property type="entry name" value="AAA"/>
    <property type="match status" value="1"/>
</dbReference>
<dbReference type="GO" id="GO:0005634">
    <property type="term" value="C:nucleus"/>
    <property type="evidence" value="ECO:0007669"/>
    <property type="project" value="TreeGrafter"/>
</dbReference>
<evidence type="ECO:0000259" key="3">
    <source>
        <dbReference type="SMART" id="SM00382"/>
    </source>
</evidence>
<dbReference type="PANTHER" id="PTHR23389:SF6">
    <property type="entry name" value="REPLICATION FACTOR C SUBUNIT 1"/>
    <property type="match status" value="1"/>
</dbReference>
<dbReference type="Proteomes" id="UP000307173">
    <property type="component" value="Unassembled WGS sequence"/>
</dbReference>
<keyword evidence="1" id="KW-0235">DNA replication</keyword>
<dbReference type="Pfam" id="PF00004">
    <property type="entry name" value="AAA"/>
    <property type="match status" value="1"/>
</dbReference>
<dbReference type="AlphaFoldDB" id="A0A4T0WY07"/>
<dbReference type="GO" id="GO:0006260">
    <property type="term" value="P:DNA replication"/>
    <property type="evidence" value="ECO:0007669"/>
    <property type="project" value="UniProtKB-KW"/>
</dbReference>
<dbReference type="GO" id="GO:0016887">
    <property type="term" value="F:ATP hydrolysis activity"/>
    <property type="evidence" value="ECO:0007669"/>
    <property type="project" value="InterPro"/>
</dbReference>
<dbReference type="GO" id="GO:0003677">
    <property type="term" value="F:DNA binding"/>
    <property type="evidence" value="ECO:0007669"/>
    <property type="project" value="TreeGrafter"/>
</dbReference>
<dbReference type="PANTHER" id="PTHR23389">
    <property type="entry name" value="CHROMOSOME TRANSMISSION FIDELITY FACTOR 18"/>
    <property type="match status" value="1"/>
</dbReference>
<protein>
    <recommendedName>
        <fullName evidence="3">AAA+ ATPase domain-containing protein</fullName>
    </recommendedName>
</protein>
<dbReference type="OrthoDB" id="10064318at2759"/>
<proteinExistence type="predicted"/>
<name>A0A4T0WY07_9ASCO</name>
<evidence type="ECO:0000313" key="4">
    <source>
        <dbReference type="EMBL" id="TID19253.1"/>
    </source>
</evidence>
<comment type="caution">
    <text evidence="4">The sequence shown here is derived from an EMBL/GenBank/DDBJ whole genome shotgun (WGS) entry which is preliminary data.</text>
</comment>
<dbReference type="InterPro" id="IPR027417">
    <property type="entry name" value="P-loop_NTPase"/>
</dbReference>